<proteinExistence type="predicted"/>
<protein>
    <submittedName>
        <fullName evidence="1">Uncharacterized protein</fullName>
    </submittedName>
</protein>
<dbReference type="AlphaFoldDB" id="A0AAE0Z098"/>
<sequence length="190" mass="20545">MPGLATGAPLSESLDLVSSSLDLNQPISRLGSRSRQLGGDLVDLLPLEETNNRPGARPQHTSSFAYRLTLTSRLHGGQNTNYLYVRRKILFFGHSFPSDEDSRYLGISQIAGISEYLGISQIAGISEYLGISQIAGISEYLGISQIAGISEYLGISQIADISEYLGISQIAGISEYLGISQIADISEYLR</sequence>
<accession>A0AAE0Z098</accession>
<comment type="caution">
    <text evidence="1">The sequence shown here is derived from an EMBL/GenBank/DDBJ whole genome shotgun (WGS) entry which is preliminary data.</text>
</comment>
<evidence type="ECO:0000313" key="1">
    <source>
        <dbReference type="EMBL" id="KAK3760553.1"/>
    </source>
</evidence>
<reference evidence="1" key="1">
    <citation type="journal article" date="2023" name="G3 (Bethesda)">
        <title>A reference genome for the long-term kleptoplast-retaining sea slug Elysia crispata morphotype clarki.</title>
        <authorList>
            <person name="Eastman K.E."/>
            <person name="Pendleton A.L."/>
            <person name="Shaikh M.A."/>
            <person name="Suttiyut T."/>
            <person name="Ogas R."/>
            <person name="Tomko P."/>
            <person name="Gavelis G."/>
            <person name="Widhalm J.R."/>
            <person name="Wisecaver J.H."/>
        </authorList>
    </citation>
    <scope>NUCLEOTIDE SEQUENCE</scope>
    <source>
        <strain evidence="1">ECLA1</strain>
    </source>
</reference>
<keyword evidence="2" id="KW-1185">Reference proteome</keyword>
<evidence type="ECO:0000313" key="2">
    <source>
        <dbReference type="Proteomes" id="UP001283361"/>
    </source>
</evidence>
<name>A0AAE0Z098_9GAST</name>
<dbReference type="EMBL" id="JAWDGP010004972">
    <property type="protein sequence ID" value="KAK3760553.1"/>
    <property type="molecule type" value="Genomic_DNA"/>
</dbReference>
<organism evidence="1 2">
    <name type="scientific">Elysia crispata</name>
    <name type="common">lettuce slug</name>
    <dbReference type="NCBI Taxonomy" id="231223"/>
    <lineage>
        <taxon>Eukaryota</taxon>
        <taxon>Metazoa</taxon>
        <taxon>Spiralia</taxon>
        <taxon>Lophotrochozoa</taxon>
        <taxon>Mollusca</taxon>
        <taxon>Gastropoda</taxon>
        <taxon>Heterobranchia</taxon>
        <taxon>Euthyneura</taxon>
        <taxon>Panpulmonata</taxon>
        <taxon>Sacoglossa</taxon>
        <taxon>Placobranchoidea</taxon>
        <taxon>Plakobranchidae</taxon>
        <taxon>Elysia</taxon>
    </lineage>
</organism>
<gene>
    <name evidence="1" type="ORF">RRG08_022837</name>
</gene>
<dbReference type="Proteomes" id="UP001283361">
    <property type="component" value="Unassembled WGS sequence"/>
</dbReference>
<dbReference type="SUPFAM" id="SSF158791">
    <property type="entry name" value="MgtE N-terminal domain-like"/>
    <property type="match status" value="1"/>
</dbReference>